<evidence type="ECO:0000313" key="6">
    <source>
        <dbReference type="EMBL" id="OEJ65212.1"/>
    </source>
</evidence>
<feature type="domain" description="J" evidence="5">
    <location>
        <begin position="43"/>
        <end position="115"/>
    </location>
</feature>
<dbReference type="InterPro" id="IPR004640">
    <property type="entry name" value="HscB"/>
</dbReference>
<dbReference type="OrthoDB" id="287587at2"/>
<dbReference type="PANTHER" id="PTHR14021">
    <property type="entry name" value="IRON-SULFUR CLUSTER CO-CHAPERONE PROTEIN HSCB"/>
    <property type="match status" value="1"/>
</dbReference>
<name>A0A1E5Q4N2_9PROT</name>
<dbReference type="RefSeq" id="WP_069958921.1">
    <property type="nucleotide sequence ID" value="NZ_MCGG01000054.1"/>
</dbReference>
<comment type="similarity">
    <text evidence="1 4">Belongs to the HscB family.</text>
</comment>
<dbReference type="SUPFAM" id="SSF47144">
    <property type="entry name" value="HSC20 (HSCB), C-terminal oligomerisation domain"/>
    <property type="match status" value="1"/>
</dbReference>
<dbReference type="InterPro" id="IPR036386">
    <property type="entry name" value="HscB_C_sf"/>
</dbReference>
<dbReference type="SUPFAM" id="SSF46565">
    <property type="entry name" value="Chaperone J-domain"/>
    <property type="match status" value="1"/>
</dbReference>
<dbReference type="Pfam" id="PF07743">
    <property type="entry name" value="HSCB_C"/>
    <property type="match status" value="1"/>
</dbReference>
<gene>
    <name evidence="4" type="primary">hscB</name>
    <name evidence="6" type="ORF">BEN30_15175</name>
</gene>
<dbReference type="AlphaFoldDB" id="A0A1E5Q4N2"/>
<dbReference type="InterPro" id="IPR009073">
    <property type="entry name" value="HscB_oligo_C"/>
</dbReference>
<evidence type="ECO:0000256" key="1">
    <source>
        <dbReference type="ARBA" id="ARBA00010476"/>
    </source>
</evidence>
<evidence type="ECO:0000256" key="3">
    <source>
        <dbReference type="ARBA" id="ARBA00025596"/>
    </source>
</evidence>
<dbReference type="GO" id="GO:0006457">
    <property type="term" value="P:protein folding"/>
    <property type="evidence" value="ECO:0007669"/>
    <property type="project" value="UniProtKB-UniRule"/>
</dbReference>
<dbReference type="STRING" id="28181.BEN30_15175"/>
<dbReference type="PANTHER" id="PTHR14021:SF15">
    <property type="entry name" value="IRON-SULFUR CLUSTER CO-CHAPERONE PROTEIN HSCB"/>
    <property type="match status" value="1"/>
</dbReference>
<dbReference type="Proteomes" id="UP000095347">
    <property type="component" value="Unassembled WGS sequence"/>
</dbReference>
<dbReference type="InterPro" id="IPR036869">
    <property type="entry name" value="J_dom_sf"/>
</dbReference>
<comment type="function">
    <text evidence="3 4">Co-chaperone involved in the maturation of iron-sulfur cluster-containing proteins. Seems to help targeting proteins to be folded toward HscA.</text>
</comment>
<proteinExistence type="inferred from homology"/>
<dbReference type="CDD" id="cd06257">
    <property type="entry name" value="DnaJ"/>
    <property type="match status" value="1"/>
</dbReference>
<evidence type="ECO:0000313" key="7">
    <source>
        <dbReference type="Proteomes" id="UP000095347"/>
    </source>
</evidence>
<evidence type="ECO:0000259" key="5">
    <source>
        <dbReference type="PROSITE" id="PS50076"/>
    </source>
</evidence>
<dbReference type="GO" id="GO:0001671">
    <property type="term" value="F:ATPase activator activity"/>
    <property type="evidence" value="ECO:0007669"/>
    <property type="project" value="InterPro"/>
</dbReference>
<dbReference type="GO" id="GO:0051087">
    <property type="term" value="F:protein-folding chaperone binding"/>
    <property type="evidence" value="ECO:0007669"/>
    <property type="project" value="InterPro"/>
</dbReference>
<keyword evidence="7" id="KW-1185">Reference proteome</keyword>
<dbReference type="Gene3D" id="1.10.287.110">
    <property type="entry name" value="DnaJ domain"/>
    <property type="match status" value="1"/>
</dbReference>
<dbReference type="SMART" id="SM00271">
    <property type="entry name" value="DnaJ"/>
    <property type="match status" value="1"/>
</dbReference>
<comment type="caution">
    <text evidence="6">The sequence shown here is derived from an EMBL/GenBank/DDBJ whole genome shotgun (WGS) entry which is preliminary data.</text>
</comment>
<dbReference type="HAMAP" id="MF_00682">
    <property type="entry name" value="HscB"/>
    <property type="match status" value="1"/>
</dbReference>
<dbReference type="GO" id="GO:0051259">
    <property type="term" value="P:protein complex oligomerization"/>
    <property type="evidence" value="ECO:0007669"/>
    <property type="project" value="InterPro"/>
</dbReference>
<evidence type="ECO:0000256" key="2">
    <source>
        <dbReference type="ARBA" id="ARBA00023186"/>
    </source>
</evidence>
<dbReference type="GO" id="GO:0044571">
    <property type="term" value="P:[2Fe-2S] cluster assembly"/>
    <property type="evidence" value="ECO:0007669"/>
    <property type="project" value="InterPro"/>
</dbReference>
<protein>
    <recommendedName>
        <fullName evidence="4">Co-chaperone protein HscB homolog</fullName>
    </recommendedName>
</protein>
<keyword evidence="2 4" id="KW-0143">Chaperone</keyword>
<reference evidence="7" key="1">
    <citation type="submission" date="2016-07" db="EMBL/GenBank/DDBJ databases">
        <authorList>
            <person name="Florea S."/>
            <person name="Webb J.S."/>
            <person name="Jaromczyk J."/>
            <person name="Schardl C.L."/>
        </authorList>
    </citation>
    <scope>NUCLEOTIDE SEQUENCE [LARGE SCALE GENOMIC DNA]</scope>
    <source>
        <strain evidence="7">MV-1</strain>
    </source>
</reference>
<organism evidence="6 7">
    <name type="scientific">Magnetovibrio blakemorei</name>
    <dbReference type="NCBI Taxonomy" id="28181"/>
    <lineage>
        <taxon>Bacteria</taxon>
        <taxon>Pseudomonadati</taxon>
        <taxon>Pseudomonadota</taxon>
        <taxon>Alphaproteobacteria</taxon>
        <taxon>Rhodospirillales</taxon>
        <taxon>Magnetovibrionaceae</taxon>
        <taxon>Magnetovibrio</taxon>
    </lineage>
</organism>
<dbReference type="InterPro" id="IPR001623">
    <property type="entry name" value="DnaJ_domain"/>
</dbReference>
<dbReference type="Gene3D" id="1.20.1280.20">
    <property type="entry name" value="HscB, C-terminal domain"/>
    <property type="match status" value="1"/>
</dbReference>
<dbReference type="PROSITE" id="PS50076">
    <property type="entry name" value="DNAJ_2"/>
    <property type="match status" value="1"/>
</dbReference>
<evidence type="ECO:0000256" key="4">
    <source>
        <dbReference type="HAMAP-Rule" id="MF_00682"/>
    </source>
</evidence>
<dbReference type="EMBL" id="MCGG01000054">
    <property type="protein sequence ID" value="OEJ65212.1"/>
    <property type="molecule type" value="Genomic_DNA"/>
</dbReference>
<sequence length="209" mass="23440">MLDVNTQSPETHLKPCWSCKGPSPATALFCHTCKAVQAPASVDHFARLGMEPTFDVDVAALDRLYFDLQRQLHPDRFATKAPKEKALSQRQATALNDAYEVLKNPLMRADYLVHLLGIDVLPEGCNLVHDQSILMEAMEMREKLMMADTQDALNAIQRETKTEIDDVLSALSLAFAGHDIQGACRLTTRLKYLDKMMGEVRHSRARLMS</sequence>
<accession>A0A1E5Q4N2</accession>
<comment type="subunit">
    <text evidence="4">Interacts with HscA and stimulates its ATPase activity.</text>
</comment>
<dbReference type="NCBIfam" id="TIGR00714">
    <property type="entry name" value="hscB"/>
    <property type="match status" value="1"/>
</dbReference>